<dbReference type="PANTHER" id="PTHR14381:SF1">
    <property type="entry name" value="F-BOX_WD REPEAT-CONTAINING PROTEIN 4"/>
    <property type="match status" value="1"/>
</dbReference>
<sequence>MESNVADQYEIQPPGSPLPLELLMVVFRFLDPGSLKNMALVCKTWYRLSKDNSMWMQIFKERFSNIGSVFPRVSRTRLWRTELIERETLIKNWKKGKGVHNTYNLESLFYTTDLQCDFKTNKLISLNKNTGNLVTCSLNNGANIDLQPSTIPSGTTAYAMSKHSIVFGRWDSKVFGSLINHKNILLSGIKEFKGSGHRGMVTCVNVNQIELGKEGKIGAITGDENGTIVGWDLKKGTQVAQCKICEATIAKVDSDYKDVIVVLDTQGALYVVKNMFNVSDCTHEVHELQVSLEINPQNVMFMKMYVDYGDSNIVLIDENTVEIISYRDNLVRRLITDEPIYKSSLEQNSTAFTKRDVEVVGTDPLFLAILLKSGRVLVINVRAYEYQIQPVLDIFPRLAYEDDDYQRVVAINQNVDLPALSEIAINSLVVAVGSYNGKIEFYDITTGEFFRKIAIKSSSKMLQQVGSQLLPISNIVMDQSLSAGVVAYGSMVQFFKFGDFYKELETKRKKKNFKERKYSNNHIKEAIKDYEYELHEEAQTASRLQKYNGDHLEDSDEELQMALALSMSINETSIGSQEQDADLLVAIELSKQII</sequence>
<dbReference type="InterPro" id="IPR036322">
    <property type="entry name" value="WD40_repeat_dom_sf"/>
</dbReference>
<gene>
    <name evidence="2" type="ORF">OGATHE_003180</name>
</gene>
<dbReference type="Pfam" id="PF12937">
    <property type="entry name" value="F-box-like"/>
    <property type="match status" value="1"/>
</dbReference>
<comment type="caution">
    <text evidence="2">The sequence shown here is derived from an EMBL/GenBank/DDBJ whole genome shotgun (WGS) entry which is preliminary data.</text>
</comment>
<dbReference type="PROSITE" id="PS50181">
    <property type="entry name" value="FBOX"/>
    <property type="match status" value="1"/>
</dbReference>
<dbReference type="SMART" id="SM00256">
    <property type="entry name" value="FBOX"/>
    <property type="match status" value="1"/>
</dbReference>
<proteinExistence type="predicted"/>
<dbReference type="EMBL" id="JAEUBD010001062">
    <property type="protein sequence ID" value="KAH3667657.1"/>
    <property type="molecule type" value="Genomic_DNA"/>
</dbReference>
<dbReference type="SUPFAM" id="SSF81383">
    <property type="entry name" value="F-box domain"/>
    <property type="match status" value="1"/>
</dbReference>
<keyword evidence="3" id="KW-1185">Reference proteome</keyword>
<evidence type="ECO:0000313" key="3">
    <source>
        <dbReference type="Proteomes" id="UP000788993"/>
    </source>
</evidence>
<dbReference type="InterPro" id="IPR036047">
    <property type="entry name" value="F-box-like_dom_sf"/>
</dbReference>
<feature type="domain" description="F-box" evidence="1">
    <location>
        <begin position="12"/>
        <end position="58"/>
    </location>
</feature>
<evidence type="ECO:0000259" key="1">
    <source>
        <dbReference type="PROSITE" id="PS50181"/>
    </source>
</evidence>
<dbReference type="AlphaFoldDB" id="A0A9P8P9A4"/>
<dbReference type="GO" id="GO:0031146">
    <property type="term" value="P:SCF-dependent proteasomal ubiquitin-dependent protein catabolic process"/>
    <property type="evidence" value="ECO:0007669"/>
    <property type="project" value="TreeGrafter"/>
</dbReference>
<evidence type="ECO:0000313" key="2">
    <source>
        <dbReference type="EMBL" id="KAH3667657.1"/>
    </source>
</evidence>
<dbReference type="InterPro" id="IPR052301">
    <property type="entry name" value="SCF_F-box/WD-repeat"/>
</dbReference>
<dbReference type="SUPFAM" id="SSF50978">
    <property type="entry name" value="WD40 repeat-like"/>
    <property type="match status" value="1"/>
</dbReference>
<dbReference type="InterPro" id="IPR015943">
    <property type="entry name" value="WD40/YVTN_repeat-like_dom_sf"/>
</dbReference>
<reference evidence="2" key="2">
    <citation type="submission" date="2021-01" db="EMBL/GenBank/DDBJ databases">
        <authorList>
            <person name="Schikora-Tamarit M.A."/>
        </authorList>
    </citation>
    <scope>NUCLEOTIDE SEQUENCE</scope>
    <source>
        <strain evidence="2">NCAIM Y.01608</strain>
    </source>
</reference>
<dbReference type="PANTHER" id="PTHR14381">
    <property type="entry name" value="DACTYLIN"/>
    <property type="match status" value="1"/>
</dbReference>
<dbReference type="InterPro" id="IPR001810">
    <property type="entry name" value="F-box_dom"/>
</dbReference>
<dbReference type="GO" id="GO:0019005">
    <property type="term" value="C:SCF ubiquitin ligase complex"/>
    <property type="evidence" value="ECO:0007669"/>
    <property type="project" value="TreeGrafter"/>
</dbReference>
<dbReference type="Gene3D" id="1.20.1280.50">
    <property type="match status" value="1"/>
</dbReference>
<organism evidence="2 3">
    <name type="scientific">Ogataea polymorpha</name>
    <dbReference type="NCBI Taxonomy" id="460523"/>
    <lineage>
        <taxon>Eukaryota</taxon>
        <taxon>Fungi</taxon>
        <taxon>Dikarya</taxon>
        <taxon>Ascomycota</taxon>
        <taxon>Saccharomycotina</taxon>
        <taxon>Pichiomycetes</taxon>
        <taxon>Pichiales</taxon>
        <taxon>Pichiaceae</taxon>
        <taxon>Ogataea</taxon>
    </lineage>
</organism>
<reference evidence="2" key="1">
    <citation type="journal article" date="2021" name="Open Biol.">
        <title>Shared evolutionary footprints suggest mitochondrial oxidative damage underlies multiple complex I losses in fungi.</title>
        <authorList>
            <person name="Schikora-Tamarit M.A."/>
            <person name="Marcet-Houben M."/>
            <person name="Nosek J."/>
            <person name="Gabaldon T."/>
        </authorList>
    </citation>
    <scope>NUCLEOTIDE SEQUENCE</scope>
    <source>
        <strain evidence="2">NCAIM Y.01608</strain>
    </source>
</reference>
<name>A0A9P8P9A4_9ASCO</name>
<dbReference type="PROSITE" id="PS50330">
    <property type="entry name" value="UIM"/>
    <property type="match status" value="1"/>
</dbReference>
<protein>
    <recommendedName>
        <fullName evidence="1">F-box domain-containing protein</fullName>
    </recommendedName>
</protein>
<accession>A0A9P8P9A4</accession>
<dbReference type="Proteomes" id="UP000788993">
    <property type="component" value="Unassembled WGS sequence"/>
</dbReference>
<dbReference type="InterPro" id="IPR003903">
    <property type="entry name" value="UIM_dom"/>
</dbReference>
<dbReference type="Gene3D" id="2.130.10.10">
    <property type="entry name" value="YVTN repeat-like/Quinoprotein amine dehydrogenase"/>
    <property type="match status" value="1"/>
</dbReference>